<dbReference type="Gene3D" id="3.40.50.300">
    <property type="entry name" value="P-loop containing nucleotide triphosphate hydrolases"/>
    <property type="match status" value="1"/>
</dbReference>
<dbReference type="PANTHER" id="PTHR32071:SF74">
    <property type="entry name" value="TRANSCRIPTIONAL ACTIVATOR ROCR"/>
    <property type="match status" value="1"/>
</dbReference>
<name>I7LKR5_9CLOT</name>
<evidence type="ECO:0000256" key="3">
    <source>
        <dbReference type="ARBA" id="ARBA00023015"/>
    </source>
</evidence>
<dbReference type="GO" id="GO:0006355">
    <property type="term" value="P:regulation of DNA-templated transcription"/>
    <property type="evidence" value="ECO:0007669"/>
    <property type="project" value="InterPro"/>
</dbReference>
<organism evidence="8 9">
    <name type="scientific">Caloramator australicus RC3</name>
    <dbReference type="NCBI Taxonomy" id="857293"/>
    <lineage>
        <taxon>Bacteria</taxon>
        <taxon>Bacillati</taxon>
        <taxon>Bacillota</taxon>
        <taxon>Clostridia</taxon>
        <taxon>Eubacteriales</taxon>
        <taxon>Clostridiaceae</taxon>
        <taxon>Caloramator</taxon>
    </lineage>
</organism>
<feature type="domain" description="Sigma-54 factor interaction" evidence="6">
    <location>
        <begin position="146"/>
        <end position="374"/>
    </location>
</feature>
<dbReference type="SUPFAM" id="SSF52540">
    <property type="entry name" value="P-loop containing nucleoside triphosphate hydrolases"/>
    <property type="match status" value="1"/>
</dbReference>
<dbReference type="NCBIfam" id="TIGR00229">
    <property type="entry name" value="sensory_box"/>
    <property type="match status" value="1"/>
</dbReference>
<dbReference type="RefSeq" id="WP_008909903.1">
    <property type="nucleotide sequence ID" value="NZ_CAKP01000138.1"/>
</dbReference>
<evidence type="ECO:0000259" key="6">
    <source>
        <dbReference type="PROSITE" id="PS50045"/>
    </source>
</evidence>
<dbReference type="SUPFAM" id="SSF55785">
    <property type="entry name" value="PYP-like sensor domain (PAS domain)"/>
    <property type="match status" value="1"/>
</dbReference>
<dbReference type="PROSITE" id="PS00675">
    <property type="entry name" value="SIGMA54_INTERACT_1"/>
    <property type="match status" value="1"/>
</dbReference>
<dbReference type="InterPro" id="IPR025662">
    <property type="entry name" value="Sigma_54_int_dom_ATP-bd_1"/>
</dbReference>
<reference evidence="8 9" key="1">
    <citation type="journal article" date="2011" name="J. Bacteriol.">
        <title>Draft genome sequence of Caloramator australicus strain RC3T, a thermoanaerobe from the Great Artesian Basin of Australia.</title>
        <authorList>
            <person name="Ogg C.D."/>
            <person name="Patel B.K.C."/>
        </authorList>
    </citation>
    <scope>NUCLEOTIDE SEQUENCE [LARGE SCALE GENOMIC DNA]</scope>
    <source>
        <strain evidence="8 9">RC3</strain>
    </source>
</reference>
<dbReference type="GO" id="GO:0005524">
    <property type="term" value="F:ATP binding"/>
    <property type="evidence" value="ECO:0007669"/>
    <property type="project" value="UniProtKB-KW"/>
</dbReference>
<dbReference type="OrthoDB" id="9803970at2"/>
<dbReference type="eggNOG" id="COG3829">
    <property type="taxonomic scope" value="Bacteria"/>
</dbReference>
<dbReference type="PANTHER" id="PTHR32071">
    <property type="entry name" value="TRANSCRIPTIONAL REGULATORY PROTEIN"/>
    <property type="match status" value="1"/>
</dbReference>
<dbReference type="SUPFAM" id="SSF46689">
    <property type="entry name" value="Homeodomain-like"/>
    <property type="match status" value="1"/>
</dbReference>
<dbReference type="Pfam" id="PF00158">
    <property type="entry name" value="Sigma54_activat"/>
    <property type="match status" value="1"/>
</dbReference>
<dbReference type="InterPro" id="IPR035965">
    <property type="entry name" value="PAS-like_dom_sf"/>
</dbReference>
<proteinExistence type="predicted"/>
<dbReference type="Pfam" id="PF13426">
    <property type="entry name" value="PAS_9"/>
    <property type="match status" value="1"/>
</dbReference>
<dbReference type="CDD" id="cd00130">
    <property type="entry name" value="PAS"/>
    <property type="match status" value="1"/>
</dbReference>
<dbReference type="PROSITE" id="PS00688">
    <property type="entry name" value="SIGMA54_INTERACT_3"/>
    <property type="match status" value="1"/>
</dbReference>
<dbReference type="Pfam" id="PF25601">
    <property type="entry name" value="AAA_lid_14"/>
    <property type="match status" value="1"/>
</dbReference>
<evidence type="ECO:0000256" key="5">
    <source>
        <dbReference type="ARBA" id="ARBA00023163"/>
    </source>
</evidence>
<dbReference type="Gene3D" id="1.10.10.60">
    <property type="entry name" value="Homeodomain-like"/>
    <property type="match status" value="1"/>
</dbReference>
<protein>
    <submittedName>
        <fullName evidence="8">Arginine utilization regulatory protein RocR</fullName>
    </submittedName>
</protein>
<dbReference type="PROSITE" id="PS50112">
    <property type="entry name" value="PAS"/>
    <property type="match status" value="1"/>
</dbReference>
<dbReference type="InterPro" id="IPR000014">
    <property type="entry name" value="PAS"/>
</dbReference>
<evidence type="ECO:0000259" key="7">
    <source>
        <dbReference type="PROSITE" id="PS50112"/>
    </source>
</evidence>
<dbReference type="Gene3D" id="1.10.8.60">
    <property type="match status" value="1"/>
</dbReference>
<dbReference type="PRINTS" id="PR01590">
    <property type="entry name" value="HTHFIS"/>
</dbReference>
<dbReference type="InterPro" id="IPR027417">
    <property type="entry name" value="P-loop_NTPase"/>
</dbReference>
<keyword evidence="4" id="KW-0238">DNA-binding</keyword>
<evidence type="ECO:0000256" key="2">
    <source>
        <dbReference type="ARBA" id="ARBA00022840"/>
    </source>
</evidence>
<dbReference type="InterPro" id="IPR009057">
    <property type="entry name" value="Homeodomain-like_sf"/>
</dbReference>
<dbReference type="CDD" id="cd00009">
    <property type="entry name" value="AAA"/>
    <property type="match status" value="1"/>
</dbReference>
<dbReference type="AlphaFoldDB" id="I7LKR5"/>
<sequence length="466" mass="52560">MSFYKELLDIILKYTQEGIHVVDKEGNTIIYNKAMANLEGMDEEEVLGKNLLEIFPSLNENSSTLLHALKTGEAILDRYQTYLNKKGYNITSVNTTVPIIKDGEILGAVEISKDFTKVKELYDNIIKLTEGTDEGISSDFTTFSNIIGLSPKFLKAVEIAKKASRSSSTVLIYGETGTGKEVFARCIHNESVRKNKPFVAVNCAALPESLLEGILFGTVKGGFTGAIDRPGLFEQANGGTLLLDEINSMPISLQAKLLRVLQESYVRRIGGLKDIPIDVRVIATTNEDPYTAILNGKFRKDLYYRLSVINITIPPLRERKEDIALFVKYFIKKYNKELNKNVYDVSKEVYDAFMSYDWPGNVRELKNYLESAMNLASGSILKEEHFSGINHDKIFKKKSLSGTVNMDMMDEVGLDEYLEGMEKKLILTALEETGYNITKAAEKLKIKRQTLQHKMKKYKINENDEN</sequence>
<dbReference type="InterPro" id="IPR058031">
    <property type="entry name" value="AAA_lid_NorR"/>
</dbReference>
<keyword evidence="5" id="KW-0804">Transcription</keyword>
<dbReference type="InterPro" id="IPR003593">
    <property type="entry name" value="AAA+_ATPase"/>
</dbReference>
<dbReference type="InterPro" id="IPR025943">
    <property type="entry name" value="Sigma_54_int_dom_ATP-bd_2"/>
</dbReference>
<dbReference type="STRING" id="857293.CAAU_2577"/>
<dbReference type="GO" id="GO:0043565">
    <property type="term" value="F:sequence-specific DNA binding"/>
    <property type="evidence" value="ECO:0007669"/>
    <property type="project" value="InterPro"/>
</dbReference>
<dbReference type="SMART" id="SM00382">
    <property type="entry name" value="AAA"/>
    <property type="match status" value="1"/>
</dbReference>
<keyword evidence="2" id="KW-0067">ATP-binding</keyword>
<dbReference type="InterPro" id="IPR002197">
    <property type="entry name" value="HTH_Fis"/>
</dbReference>
<dbReference type="Gene3D" id="3.30.450.20">
    <property type="entry name" value="PAS domain"/>
    <property type="match status" value="1"/>
</dbReference>
<dbReference type="FunFam" id="3.40.50.300:FF:000006">
    <property type="entry name" value="DNA-binding transcriptional regulator NtrC"/>
    <property type="match status" value="1"/>
</dbReference>
<dbReference type="EMBL" id="CAKP01000138">
    <property type="protein sequence ID" value="CCJ34660.1"/>
    <property type="molecule type" value="Genomic_DNA"/>
</dbReference>
<keyword evidence="1" id="KW-0547">Nucleotide-binding</keyword>
<feature type="domain" description="PAS" evidence="7">
    <location>
        <begin position="4"/>
        <end position="52"/>
    </location>
</feature>
<dbReference type="Pfam" id="PF02954">
    <property type="entry name" value="HTH_8"/>
    <property type="match status" value="1"/>
</dbReference>
<evidence type="ECO:0000256" key="1">
    <source>
        <dbReference type="ARBA" id="ARBA00022741"/>
    </source>
</evidence>
<evidence type="ECO:0000313" key="8">
    <source>
        <dbReference type="EMBL" id="CCJ34660.1"/>
    </source>
</evidence>
<evidence type="ECO:0000256" key="4">
    <source>
        <dbReference type="ARBA" id="ARBA00023125"/>
    </source>
</evidence>
<accession>I7LKR5</accession>
<gene>
    <name evidence="8" type="ORF">CAAU_2577</name>
</gene>
<dbReference type="SMART" id="SM00091">
    <property type="entry name" value="PAS"/>
    <property type="match status" value="1"/>
</dbReference>
<dbReference type="InterPro" id="IPR025944">
    <property type="entry name" value="Sigma_54_int_dom_CS"/>
</dbReference>
<keyword evidence="9" id="KW-1185">Reference proteome</keyword>
<keyword evidence="3" id="KW-0805">Transcription regulation</keyword>
<evidence type="ECO:0000313" key="9">
    <source>
        <dbReference type="Proteomes" id="UP000007652"/>
    </source>
</evidence>
<dbReference type="PROSITE" id="PS50045">
    <property type="entry name" value="SIGMA54_INTERACT_4"/>
    <property type="match status" value="1"/>
</dbReference>
<dbReference type="Proteomes" id="UP000007652">
    <property type="component" value="Unassembled WGS sequence"/>
</dbReference>
<comment type="caution">
    <text evidence="8">The sequence shown here is derived from an EMBL/GenBank/DDBJ whole genome shotgun (WGS) entry which is preliminary data.</text>
</comment>
<dbReference type="PROSITE" id="PS00676">
    <property type="entry name" value="SIGMA54_INTERACT_2"/>
    <property type="match status" value="1"/>
</dbReference>
<dbReference type="InterPro" id="IPR002078">
    <property type="entry name" value="Sigma_54_int"/>
</dbReference>